<protein>
    <submittedName>
        <fullName evidence="1">Uncharacterized protein</fullName>
    </submittedName>
</protein>
<gene>
    <name evidence="1" type="ORF">BJ970_007498</name>
</gene>
<proteinExistence type="predicted"/>
<evidence type="ECO:0000313" key="2">
    <source>
        <dbReference type="Proteomes" id="UP000584374"/>
    </source>
</evidence>
<dbReference type="EMBL" id="JACHIW010000003">
    <property type="protein sequence ID" value="MBB5159898.1"/>
    <property type="molecule type" value="Genomic_DNA"/>
</dbReference>
<dbReference type="Proteomes" id="UP000584374">
    <property type="component" value="Unassembled WGS sequence"/>
</dbReference>
<reference evidence="1 2" key="1">
    <citation type="submission" date="2020-08" db="EMBL/GenBank/DDBJ databases">
        <title>Sequencing the genomes of 1000 actinobacteria strains.</title>
        <authorList>
            <person name="Klenk H.-P."/>
        </authorList>
    </citation>
    <scope>NUCLEOTIDE SEQUENCE [LARGE SCALE GENOMIC DNA]</scope>
    <source>
        <strain evidence="1 2">DSM 45584</strain>
    </source>
</reference>
<dbReference type="AlphaFoldDB" id="A0A840QK38"/>
<dbReference type="RefSeq" id="WP_246472212.1">
    <property type="nucleotide sequence ID" value="NZ_JACHIW010000003.1"/>
</dbReference>
<keyword evidence="2" id="KW-1185">Reference proteome</keyword>
<sequence length="46" mass="4799">MLSATDLAQVTGRSVRVSDVPAQRTAEEAEALQLLAGPAAYREAGQ</sequence>
<organism evidence="1 2">
    <name type="scientific">Saccharopolyspora phatthalungensis</name>
    <dbReference type="NCBI Taxonomy" id="664693"/>
    <lineage>
        <taxon>Bacteria</taxon>
        <taxon>Bacillati</taxon>
        <taxon>Actinomycetota</taxon>
        <taxon>Actinomycetes</taxon>
        <taxon>Pseudonocardiales</taxon>
        <taxon>Pseudonocardiaceae</taxon>
        <taxon>Saccharopolyspora</taxon>
    </lineage>
</organism>
<accession>A0A840QK38</accession>
<name>A0A840QK38_9PSEU</name>
<evidence type="ECO:0000313" key="1">
    <source>
        <dbReference type="EMBL" id="MBB5159898.1"/>
    </source>
</evidence>
<comment type="caution">
    <text evidence="1">The sequence shown here is derived from an EMBL/GenBank/DDBJ whole genome shotgun (WGS) entry which is preliminary data.</text>
</comment>